<reference evidence="3" key="1">
    <citation type="submission" date="2023-01" db="EMBL/GenBank/DDBJ databases">
        <title>Key to firefly adult light organ development and bioluminescence: homeobox transcription factors regulate luciferase expression and transportation to peroxisome.</title>
        <authorList>
            <person name="Fu X."/>
        </authorList>
    </citation>
    <scope>NUCLEOTIDE SEQUENCE [LARGE SCALE GENOMIC DNA]</scope>
</reference>
<dbReference type="PANTHER" id="PTHR31649">
    <property type="entry name" value="AGAP009604-PA"/>
    <property type="match status" value="1"/>
</dbReference>
<dbReference type="Proteomes" id="UP001353858">
    <property type="component" value="Unassembled WGS sequence"/>
</dbReference>
<organism evidence="2 3">
    <name type="scientific">Aquatica leii</name>
    <dbReference type="NCBI Taxonomy" id="1421715"/>
    <lineage>
        <taxon>Eukaryota</taxon>
        <taxon>Metazoa</taxon>
        <taxon>Ecdysozoa</taxon>
        <taxon>Arthropoda</taxon>
        <taxon>Hexapoda</taxon>
        <taxon>Insecta</taxon>
        <taxon>Pterygota</taxon>
        <taxon>Neoptera</taxon>
        <taxon>Endopterygota</taxon>
        <taxon>Coleoptera</taxon>
        <taxon>Polyphaga</taxon>
        <taxon>Elateriformia</taxon>
        <taxon>Elateroidea</taxon>
        <taxon>Lampyridae</taxon>
        <taxon>Luciolinae</taxon>
        <taxon>Aquatica</taxon>
    </lineage>
</organism>
<feature type="chain" id="PRO_5042819528" evidence="1">
    <location>
        <begin position="25"/>
        <end position="208"/>
    </location>
</feature>
<dbReference type="PANTHER" id="PTHR31649:SF10">
    <property type="entry name" value="IP19903P-RELATED"/>
    <property type="match status" value="1"/>
</dbReference>
<dbReference type="AlphaFoldDB" id="A0AAN7P2W4"/>
<proteinExistence type="predicted"/>
<feature type="signal peptide" evidence="1">
    <location>
        <begin position="1"/>
        <end position="24"/>
    </location>
</feature>
<dbReference type="EMBL" id="JARPUR010000003">
    <property type="protein sequence ID" value="KAK4879310.1"/>
    <property type="molecule type" value="Genomic_DNA"/>
</dbReference>
<comment type="caution">
    <text evidence="2">The sequence shown here is derived from an EMBL/GenBank/DDBJ whole genome shotgun (WGS) entry which is preliminary data.</text>
</comment>
<gene>
    <name evidence="2" type="ORF">RN001_007456</name>
</gene>
<keyword evidence="1" id="KW-0732">Signal</keyword>
<dbReference type="SMART" id="SM00696">
    <property type="entry name" value="DM9"/>
    <property type="match status" value="1"/>
</dbReference>
<evidence type="ECO:0000313" key="3">
    <source>
        <dbReference type="Proteomes" id="UP001353858"/>
    </source>
</evidence>
<evidence type="ECO:0000313" key="2">
    <source>
        <dbReference type="EMBL" id="KAK4879310.1"/>
    </source>
</evidence>
<dbReference type="Pfam" id="PF11901">
    <property type="entry name" value="DM9"/>
    <property type="match status" value="1"/>
</dbReference>
<accession>A0AAN7P2W4</accession>
<evidence type="ECO:0000256" key="1">
    <source>
        <dbReference type="SAM" id="SignalP"/>
    </source>
</evidence>
<protein>
    <submittedName>
        <fullName evidence="2">Uncharacterized protein</fullName>
    </submittedName>
</protein>
<keyword evidence="3" id="KW-1185">Reference proteome</keyword>
<dbReference type="InterPro" id="IPR006616">
    <property type="entry name" value="DM9_repeat"/>
</dbReference>
<name>A0AAN7P2W4_9COLE</name>
<sequence length="208" mass="23710">MLRFLVCKCIVIFILVNLWKTGTPHYVDEYSWREYDNYIPHDAYLAGRDASGNRLYFGQALYDNKLIPGKIIENSTAVVFEYFAIEHTAENNIKILCAQNPQTFEWVPTNANDIRSLEKKIFIKGGYEPLVSSYLGRTSLNGIVNIGKIICTVLSCHGLYVTNNGATQLVTTNFEILSYNANINNSYFVSIRLEEDQQCKPITVNIFK</sequence>